<dbReference type="Gene3D" id="1.10.10.10">
    <property type="entry name" value="Winged helix-like DNA-binding domain superfamily/Winged helix DNA-binding domain"/>
    <property type="match status" value="1"/>
</dbReference>
<proteinExistence type="predicted"/>
<sequence>MPKDLAAFYHPPAHRGIRPPAMREVTVPSLLDLARQTQLMRASTAQFFPRDVFRDSAWDMMLELFIADQQNRPICVKELILVSGESATSALRRIDRLEGAELLRRRTDPADHRRLAVTLTDRGINAMTAMLQHLYLTMGNGTNRGTETRPD</sequence>
<dbReference type="Proteomes" id="UP000584663">
    <property type="component" value="Unassembled WGS sequence"/>
</dbReference>
<protein>
    <submittedName>
        <fullName evidence="1">DNA-binding MarR family transcriptional regulator</fullName>
    </submittedName>
    <submittedName>
        <fullName evidence="2">Winged helix DNA-binding protein</fullName>
    </submittedName>
</protein>
<accession>A0AA41A434</accession>
<evidence type="ECO:0000313" key="2">
    <source>
        <dbReference type="EMBL" id="MBN3560130.1"/>
    </source>
</evidence>
<dbReference type="AlphaFoldDB" id="A0AA41A434"/>
<evidence type="ECO:0000313" key="3">
    <source>
        <dbReference type="Proteomes" id="UP000584663"/>
    </source>
</evidence>
<dbReference type="Proteomes" id="UP000704529">
    <property type="component" value="Unassembled WGS sequence"/>
</dbReference>
<name>A0AA41A434_9SPHN</name>
<dbReference type="GO" id="GO:0003677">
    <property type="term" value="F:DNA binding"/>
    <property type="evidence" value="ECO:0007669"/>
    <property type="project" value="UniProtKB-KW"/>
</dbReference>
<keyword evidence="2" id="KW-0238">DNA-binding</keyword>
<keyword evidence="3" id="KW-1185">Reference proteome</keyword>
<evidence type="ECO:0000313" key="1">
    <source>
        <dbReference type="EMBL" id="MBB4609173.1"/>
    </source>
</evidence>
<dbReference type="InterPro" id="IPR036390">
    <property type="entry name" value="WH_DNA-bd_sf"/>
</dbReference>
<organism evidence="2 4">
    <name type="scientific">Sphingomonas yabuuchiae</name>
    <dbReference type="NCBI Taxonomy" id="172044"/>
    <lineage>
        <taxon>Bacteria</taxon>
        <taxon>Pseudomonadati</taxon>
        <taxon>Pseudomonadota</taxon>
        <taxon>Alphaproteobacteria</taxon>
        <taxon>Sphingomonadales</taxon>
        <taxon>Sphingomonadaceae</taxon>
        <taxon>Sphingomonas</taxon>
    </lineage>
</organism>
<comment type="caution">
    <text evidence="2">The sequence shown here is derived from an EMBL/GenBank/DDBJ whole genome shotgun (WGS) entry which is preliminary data.</text>
</comment>
<dbReference type="RefSeq" id="WP_184105150.1">
    <property type="nucleotide sequence ID" value="NZ_JACHNX010000004.1"/>
</dbReference>
<dbReference type="SUPFAM" id="SSF46785">
    <property type="entry name" value="Winged helix' DNA-binding domain"/>
    <property type="match status" value="1"/>
</dbReference>
<reference evidence="2" key="2">
    <citation type="submission" date="2021-01" db="EMBL/GenBank/DDBJ databases">
        <title>Genome Sequencing of Type Strains.</title>
        <authorList>
            <person name="Lemaire J.F."/>
            <person name="Inderbitzin P."/>
            <person name="Collins S.B."/>
            <person name="Wespe N."/>
            <person name="Knight-Connoni V."/>
        </authorList>
    </citation>
    <scope>NUCLEOTIDE SEQUENCE</scope>
    <source>
        <strain evidence="2">DSM 14562</strain>
    </source>
</reference>
<reference evidence="1 3" key="1">
    <citation type="submission" date="2020-08" db="EMBL/GenBank/DDBJ databases">
        <title>Genomic Encyclopedia of Type Strains, Phase IV (KMG-IV): sequencing the most valuable type-strain genomes for metagenomic binning, comparative biology and taxonomic classification.</title>
        <authorList>
            <person name="Goeker M."/>
        </authorList>
    </citation>
    <scope>NUCLEOTIDE SEQUENCE [LARGE SCALE GENOMIC DNA]</scope>
    <source>
        <strain evidence="1 3">DSM 14562</strain>
    </source>
</reference>
<dbReference type="EMBL" id="JACHNX010000004">
    <property type="protein sequence ID" value="MBB4609173.1"/>
    <property type="molecule type" value="Genomic_DNA"/>
</dbReference>
<dbReference type="InterPro" id="IPR036388">
    <property type="entry name" value="WH-like_DNA-bd_sf"/>
</dbReference>
<gene>
    <name evidence="1" type="ORF">GGQ89_001385</name>
    <name evidence="2" type="ORF">JYA60_18055</name>
</gene>
<dbReference type="EMBL" id="JAFHKU010000133">
    <property type="protein sequence ID" value="MBN3560130.1"/>
    <property type="molecule type" value="Genomic_DNA"/>
</dbReference>
<evidence type="ECO:0000313" key="4">
    <source>
        <dbReference type="Proteomes" id="UP000704529"/>
    </source>
</evidence>